<feature type="transmembrane region" description="Helical" evidence="6">
    <location>
        <begin position="6"/>
        <end position="25"/>
    </location>
</feature>
<name>A0ABP9ZXH7_9GAMM</name>
<evidence type="ECO:0000259" key="7">
    <source>
        <dbReference type="Pfam" id="PF13396"/>
    </source>
</evidence>
<keyword evidence="9" id="KW-1185">Reference proteome</keyword>
<organism evidence="8 9">
    <name type="scientific">Thalassolituus maritimus</name>
    <dbReference type="NCBI Taxonomy" id="484498"/>
    <lineage>
        <taxon>Bacteria</taxon>
        <taxon>Pseudomonadati</taxon>
        <taxon>Pseudomonadota</taxon>
        <taxon>Gammaproteobacteria</taxon>
        <taxon>Oceanospirillales</taxon>
        <taxon>Oceanospirillaceae</taxon>
        <taxon>Thalassolituus</taxon>
    </lineage>
</organism>
<accession>A0ABP9ZXH7</accession>
<evidence type="ECO:0000256" key="4">
    <source>
        <dbReference type="ARBA" id="ARBA00022989"/>
    </source>
</evidence>
<evidence type="ECO:0000256" key="6">
    <source>
        <dbReference type="SAM" id="Phobius"/>
    </source>
</evidence>
<comment type="subcellular location">
    <subcellularLocation>
        <location evidence="1">Cell membrane</location>
        <topology evidence="1">Multi-pass membrane protein</topology>
    </subcellularLocation>
</comment>
<keyword evidence="3 6" id="KW-0812">Transmembrane</keyword>
<keyword evidence="2" id="KW-1003">Cell membrane</keyword>
<evidence type="ECO:0000256" key="2">
    <source>
        <dbReference type="ARBA" id="ARBA00022475"/>
    </source>
</evidence>
<comment type="caution">
    <text evidence="8">The sequence shown here is derived from an EMBL/GenBank/DDBJ whole genome shotgun (WGS) entry which is preliminary data.</text>
</comment>
<dbReference type="RefSeq" id="WP_353293792.1">
    <property type="nucleotide sequence ID" value="NZ_BAABWH010000002.1"/>
</dbReference>
<gene>
    <name evidence="8" type="ORF">NBRC116585_09690</name>
</gene>
<feature type="transmembrane region" description="Helical" evidence="6">
    <location>
        <begin position="37"/>
        <end position="55"/>
    </location>
</feature>
<evidence type="ECO:0000313" key="8">
    <source>
        <dbReference type="EMBL" id="GAA6144852.1"/>
    </source>
</evidence>
<feature type="domain" description="Cardiolipin synthase N-terminal" evidence="7">
    <location>
        <begin position="17"/>
        <end position="57"/>
    </location>
</feature>
<dbReference type="EMBL" id="BAABWH010000002">
    <property type="protein sequence ID" value="GAA6144852.1"/>
    <property type="molecule type" value="Genomic_DNA"/>
</dbReference>
<sequence>MFIEVTGLFGILILIGDIYAILNTVQARTTLGVKAAWIAAILLLPVAGLIAWFLFGPREPKVEA</sequence>
<reference evidence="8 9" key="1">
    <citation type="submission" date="2024-04" db="EMBL/GenBank/DDBJ databases">
        <title>Draft genome sequence of Thalassolituus maritimus NBRC 116585.</title>
        <authorList>
            <person name="Miyakawa T."/>
            <person name="Kusuya Y."/>
            <person name="Miura T."/>
        </authorList>
    </citation>
    <scope>NUCLEOTIDE SEQUENCE [LARGE SCALE GENOMIC DNA]</scope>
    <source>
        <strain evidence="8 9">5NW40-0001</strain>
    </source>
</reference>
<protein>
    <recommendedName>
        <fullName evidence="7">Cardiolipin synthase N-terminal domain-containing protein</fullName>
    </recommendedName>
</protein>
<dbReference type="InterPro" id="IPR027379">
    <property type="entry name" value="CLS_N"/>
</dbReference>
<evidence type="ECO:0000256" key="5">
    <source>
        <dbReference type="ARBA" id="ARBA00023136"/>
    </source>
</evidence>
<keyword evidence="4 6" id="KW-1133">Transmembrane helix</keyword>
<evidence type="ECO:0000313" key="9">
    <source>
        <dbReference type="Proteomes" id="UP001481413"/>
    </source>
</evidence>
<dbReference type="Pfam" id="PF13396">
    <property type="entry name" value="PLDc_N"/>
    <property type="match status" value="1"/>
</dbReference>
<proteinExistence type="predicted"/>
<dbReference type="Proteomes" id="UP001481413">
    <property type="component" value="Unassembled WGS sequence"/>
</dbReference>
<evidence type="ECO:0000256" key="3">
    <source>
        <dbReference type="ARBA" id="ARBA00022692"/>
    </source>
</evidence>
<evidence type="ECO:0000256" key="1">
    <source>
        <dbReference type="ARBA" id="ARBA00004651"/>
    </source>
</evidence>
<keyword evidence="5 6" id="KW-0472">Membrane</keyword>